<proteinExistence type="predicted"/>
<dbReference type="EMBL" id="JAIZAY010000004">
    <property type="protein sequence ID" value="KAJ8043249.1"/>
    <property type="molecule type" value="Genomic_DNA"/>
</dbReference>
<gene>
    <name evidence="1" type="ORF">HOLleu_10253</name>
</gene>
<evidence type="ECO:0000313" key="1">
    <source>
        <dbReference type="EMBL" id="KAJ8043249.1"/>
    </source>
</evidence>
<organism evidence="1 2">
    <name type="scientific">Holothuria leucospilota</name>
    <name type="common">Black long sea cucumber</name>
    <name type="synonym">Mertensiothuria leucospilota</name>
    <dbReference type="NCBI Taxonomy" id="206669"/>
    <lineage>
        <taxon>Eukaryota</taxon>
        <taxon>Metazoa</taxon>
        <taxon>Echinodermata</taxon>
        <taxon>Eleutherozoa</taxon>
        <taxon>Echinozoa</taxon>
        <taxon>Holothuroidea</taxon>
        <taxon>Aspidochirotacea</taxon>
        <taxon>Aspidochirotida</taxon>
        <taxon>Holothuriidae</taxon>
        <taxon>Holothuria</taxon>
    </lineage>
</organism>
<dbReference type="Proteomes" id="UP001152320">
    <property type="component" value="Chromosome 4"/>
</dbReference>
<sequence>MTSVTGYGPRYSLIFDGNERKYELWEIKFSGSMRLQQLHDVIVQPEGENGDVPVDRAKSAEAFAELVQFLDENGRCQR</sequence>
<protein>
    <submittedName>
        <fullName evidence="1">Uncharacterized protein</fullName>
    </submittedName>
</protein>
<evidence type="ECO:0000313" key="2">
    <source>
        <dbReference type="Proteomes" id="UP001152320"/>
    </source>
</evidence>
<comment type="caution">
    <text evidence="1">The sequence shown here is derived from an EMBL/GenBank/DDBJ whole genome shotgun (WGS) entry which is preliminary data.</text>
</comment>
<accession>A0A9Q1CEW5</accession>
<name>A0A9Q1CEW5_HOLLE</name>
<dbReference type="AlphaFoldDB" id="A0A9Q1CEW5"/>
<reference evidence="1" key="1">
    <citation type="submission" date="2021-10" db="EMBL/GenBank/DDBJ databases">
        <title>Tropical sea cucumber genome reveals ecological adaptation and Cuvierian tubules defense mechanism.</title>
        <authorList>
            <person name="Chen T."/>
        </authorList>
    </citation>
    <scope>NUCLEOTIDE SEQUENCE</scope>
    <source>
        <strain evidence="1">Nanhai2018</strain>
        <tissue evidence="1">Muscle</tissue>
    </source>
</reference>
<dbReference type="OrthoDB" id="6151331at2759"/>
<keyword evidence="2" id="KW-1185">Reference proteome</keyword>